<dbReference type="VEuPathDB" id="FungiDB:MAPG_04488"/>
<reference evidence="3" key="5">
    <citation type="submission" date="2015-06" db="UniProtKB">
        <authorList>
            <consortium name="EnsemblFungi"/>
        </authorList>
    </citation>
    <scope>IDENTIFICATION</scope>
    <source>
        <strain evidence="3">ATCC 64411</strain>
    </source>
</reference>
<feature type="transmembrane region" description="Helical" evidence="1">
    <location>
        <begin position="358"/>
        <end position="381"/>
    </location>
</feature>
<evidence type="ECO:0000313" key="3">
    <source>
        <dbReference type="EnsemblFungi" id="MAPG_04488T0"/>
    </source>
</evidence>
<keyword evidence="1" id="KW-0812">Transmembrane</keyword>
<dbReference type="STRING" id="644358.A0A0C4DWV4"/>
<reference evidence="3" key="4">
    <citation type="journal article" date="2015" name="G3 (Bethesda)">
        <title>Genome sequences of three phytopathogenic species of the Magnaporthaceae family of fungi.</title>
        <authorList>
            <person name="Okagaki L.H."/>
            <person name="Nunes C.C."/>
            <person name="Sailsbery J."/>
            <person name="Clay B."/>
            <person name="Brown D."/>
            <person name="John T."/>
            <person name="Oh Y."/>
            <person name="Young N."/>
            <person name="Fitzgerald M."/>
            <person name="Haas B.J."/>
            <person name="Zeng Q."/>
            <person name="Young S."/>
            <person name="Adiconis X."/>
            <person name="Fan L."/>
            <person name="Levin J.Z."/>
            <person name="Mitchell T.K."/>
            <person name="Okubara P.A."/>
            <person name="Farman M.L."/>
            <person name="Kohn L.M."/>
            <person name="Birren B."/>
            <person name="Ma L.-J."/>
            <person name="Dean R.A."/>
        </authorList>
    </citation>
    <scope>NUCLEOTIDE SEQUENCE</scope>
    <source>
        <strain evidence="3">ATCC 64411 / 73-15</strain>
    </source>
</reference>
<evidence type="ECO:0000313" key="2">
    <source>
        <dbReference type="EMBL" id="KLU85465.1"/>
    </source>
</evidence>
<reference evidence="2" key="3">
    <citation type="submission" date="2011-03" db="EMBL/GenBank/DDBJ databases">
        <title>Annotation of Magnaporthe poae ATCC 64411.</title>
        <authorList>
            <person name="Ma L.-J."/>
            <person name="Dead R."/>
            <person name="Young S.K."/>
            <person name="Zeng Q."/>
            <person name="Gargeya S."/>
            <person name="Fitzgerald M."/>
            <person name="Haas B."/>
            <person name="Abouelleil A."/>
            <person name="Alvarado L."/>
            <person name="Arachchi H.M."/>
            <person name="Berlin A."/>
            <person name="Brown A."/>
            <person name="Chapman S.B."/>
            <person name="Chen Z."/>
            <person name="Dunbar C."/>
            <person name="Freedman E."/>
            <person name="Gearin G."/>
            <person name="Gellesch M."/>
            <person name="Goldberg J."/>
            <person name="Griggs A."/>
            <person name="Gujja S."/>
            <person name="Heiman D."/>
            <person name="Howarth C."/>
            <person name="Larson L."/>
            <person name="Lui A."/>
            <person name="MacDonald P.J.P."/>
            <person name="Mehta T."/>
            <person name="Montmayeur A."/>
            <person name="Murphy C."/>
            <person name="Neiman D."/>
            <person name="Pearson M."/>
            <person name="Priest M."/>
            <person name="Roberts A."/>
            <person name="Saif S."/>
            <person name="Shea T."/>
            <person name="Shenoy N."/>
            <person name="Sisk P."/>
            <person name="Stolte C."/>
            <person name="Sykes S."/>
            <person name="Yandava C."/>
            <person name="Wortman J."/>
            <person name="Nusbaum C."/>
            <person name="Birren B."/>
        </authorList>
    </citation>
    <scope>NUCLEOTIDE SEQUENCE</scope>
    <source>
        <strain evidence="2">ATCC 64411</strain>
    </source>
</reference>
<feature type="transmembrane region" description="Helical" evidence="1">
    <location>
        <begin position="114"/>
        <end position="139"/>
    </location>
</feature>
<reference evidence="4" key="2">
    <citation type="submission" date="2010-05" db="EMBL/GenBank/DDBJ databases">
        <title>The genome sequence of Magnaporthe poae strain ATCC 64411.</title>
        <authorList>
            <person name="Ma L.-J."/>
            <person name="Dead R."/>
            <person name="Young S."/>
            <person name="Zeng Q."/>
            <person name="Koehrsen M."/>
            <person name="Alvarado L."/>
            <person name="Berlin A."/>
            <person name="Chapman S.B."/>
            <person name="Chen Z."/>
            <person name="Freedman E."/>
            <person name="Gellesch M."/>
            <person name="Goldberg J."/>
            <person name="Griggs A."/>
            <person name="Gujja S."/>
            <person name="Heilman E.R."/>
            <person name="Heiman D."/>
            <person name="Hepburn T."/>
            <person name="Howarth C."/>
            <person name="Jen D."/>
            <person name="Larson L."/>
            <person name="Mehta T."/>
            <person name="Neiman D."/>
            <person name="Pearson M."/>
            <person name="Roberts A."/>
            <person name="Saif S."/>
            <person name="Shea T."/>
            <person name="Shenoy N."/>
            <person name="Sisk P."/>
            <person name="Stolte C."/>
            <person name="Sykes S."/>
            <person name="Walk T."/>
            <person name="White J."/>
            <person name="Yandava C."/>
            <person name="Haas B."/>
            <person name="Nusbaum C."/>
            <person name="Birren B."/>
        </authorList>
    </citation>
    <scope>NUCLEOTIDE SEQUENCE [LARGE SCALE GENOMIC DNA]</scope>
    <source>
        <strain evidence="4">ATCC 64411 / 73-15</strain>
    </source>
</reference>
<protein>
    <submittedName>
        <fullName evidence="2 3">Uncharacterized protein</fullName>
    </submittedName>
</protein>
<accession>A0A0C4DWV4</accession>
<dbReference type="eggNOG" id="ENOG502SIUH">
    <property type="taxonomic scope" value="Eukaryota"/>
</dbReference>
<feature type="transmembrane region" description="Helical" evidence="1">
    <location>
        <begin position="314"/>
        <end position="337"/>
    </location>
</feature>
<keyword evidence="1" id="KW-0472">Membrane</keyword>
<gene>
    <name evidence="2" type="ORF">MAPG_04488</name>
</gene>
<feature type="transmembrane region" description="Helical" evidence="1">
    <location>
        <begin position="248"/>
        <end position="267"/>
    </location>
</feature>
<keyword evidence="4" id="KW-1185">Reference proteome</keyword>
<dbReference type="EMBL" id="GL876968">
    <property type="protein sequence ID" value="KLU85465.1"/>
    <property type="molecule type" value="Genomic_DNA"/>
</dbReference>
<name>A0A0C4DWV4_MAGP6</name>
<keyword evidence="1" id="KW-1133">Transmembrane helix</keyword>
<dbReference type="EMBL" id="ADBL01001059">
    <property type="status" value="NOT_ANNOTATED_CDS"/>
    <property type="molecule type" value="Genomic_DNA"/>
</dbReference>
<dbReference type="OrthoDB" id="4582561at2759"/>
<feature type="transmembrane region" description="Helical" evidence="1">
    <location>
        <begin position="181"/>
        <end position="205"/>
    </location>
</feature>
<organism evidence="3 4">
    <name type="scientific">Magnaporthiopsis poae (strain ATCC 64411 / 73-15)</name>
    <name type="common">Kentucky bluegrass fungus</name>
    <name type="synonym">Magnaporthe poae</name>
    <dbReference type="NCBI Taxonomy" id="644358"/>
    <lineage>
        <taxon>Eukaryota</taxon>
        <taxon>Fungi</taxon>
        <taxon>Dikarya</taxon>
        <taxon>Ascomycota</taxon>
        <taxon>Pezizomycotina</taxon>
        <taxon>Sordariomycetes</taxon>
        <taxon>Sordariomycetidae</taxon>
        <taxon>Magnaporthales</taxon>
        <taxon>Magnaporthaceae</taxon>
        <taxon>Magnaporthiopsis</taxon>
    </lineage>
</organism>
<dbReference type="AlphaFoldDB" id="A0A0C4DWV4"/>
<dbReference type="Proteomes" id="UP000011715">
    <property type="component" value="Unassembled WGS sequence"/>
</dbReference>
<evidence type="ECO:0000256" key="1">
    <source>
        <dbReference type="SAM" id="Phobius"/>
    </source>
</evidence>
<feature type="transmembrane region" description="Helical" evidence="1">
    <location>
        <begin position="401"/>
        <end position="422"/>
    </location>
</feature>
<sequence length="482" mass="54585">METPVPTVADFQFSDCVPAAKWLAATYQMEAGYDAGADEYPVGLALGYLRSLLHGGPYANATDGQLLAWWKTISRSWGTVGERDKPFARVWEFPYDSCPVDVCKNMGFEGDPDLSGIGITVSFWLAAWLSTAYFFAVVGDKVLLSMEGRMPNTGRREPGRQYPPVARASVRLRLYGFLESLGTFLESALIFAIAMLGAVIARYLLLDREFGVSARQYEIVTAGFMAHFSVLVPILLESISDALRRTRLRLLLWFVILALFSGFTNFVRHMERRLLSVDVNLLHPAHPWIRGFYWWNNCHDIRFYDNILRKTADAGAIIIFINAGWYLYALLYQIPFFEKRFDRIGRWRFFQRLKPYKSHFRLLNAFVCGVFIWLFLGIFHIYREDVLRRAGETNKDAVWTFGQVMALATWLPVVFDLVHLLIRPSRAGGPERALGAKVSTRYKVIPYDRPTDSPQEHGHALTALAEGGAAQATSVPVAAQVP</sequence>
<reference evidence="2" key="1">
    <citation type="submission" date="2010-05" db="EMBL/GenBank/DDBJ databases">
        <title>The Genome Sequence of Magnaporthe poae strain ATCC 64411.</title>
        <authorList>
            <consortium name="The Broad Institute Genome Sequencing Platform"/>
            <consortium name="Broad Institute Genome Sequencing Center for Infectious Disease"/>
            <person name="Ma L.-J."/>
            <person name="Dead R."/>
            <person name="Young S."/>
            <person name="Zeng Q."/>
            <person name="Koehrsen M."/>
            <person name="Alvarado L."/>
            <person name="Berlin A."/>
            <person name="Chapman S.B."/>
            <person name="Chen Z."/>
            <person name="Freedman E."/>
            <person name="Gellesch M."/>
            <person name="Goldberg J."/>
            <person name="Griggs A."/>
            <person name="Gujja S."/>
            <person name="Heilman E.R."/>
            <person name="Heiman D."/>
            <person name="Hepburn T."/>
            <person name="Howarth C."/>
            <person name="Jen D."/>
            <person name="Larson L."/>
            <person name="Mehta T."/>
            <person name="Neiman D."/>
            <person name="Pearson M."/>
            <person name="Roberts A."/>
            <person name="Saif S."/>
            <person name="Shea T."/>
            <person name="Shenoy N."/>
            <person name="Sisk P."/>
            <person name="Stolte C."/>
            <person name="Sykes S."/>
            <person name="Walk T."/>
            <person name="White J."/>
            <person name="Yandava C."/>
            <person name="Haas B."/>
            <person name="Nusbaum C."/>
            <person name="Birren B."/>
        </authorList>
    </citation>
    <scope>NUCLEOTIDE SEQUENCE</scope>
    <source>
        <strain evidence="2">ATCC 64411</strain>
    </source>
</reference>
<proteinExistence type="predicted"/>
<evidence type="ECO:0000313" key="4">
    <source>
        <dbReference type="Proteomes" id="UP000011715"/>
    </source>
</evidence>
<dbReference type="EnsemblFungi" id="MAPG_04488T0">
    <property type="protein sequence ID" value="MAPG_04488T0"/>
    <property type="gene ID" value="MAPG_04488"/>
</dbReference>